<keyword evidence="2 10" id="KW-0349">Heme</keyword>
<keyword evidence="4 10" id="KW-0479">Metal-binding</keyword>
<evidence type="ECO:0000256" key="2">
    <source>
        <dbReference type="ARBA" id="ARBA00022617"/>
    </source>
</evidence>
<evidence type="ECO:0000313" key="14">
    <source>
        <dbReference type="Proteomes" id="UP001418222"/>
    </source>
</evidence>
<dbReference type="PANTHER" id="PTHR24298">
    <property type="entry name" value="FLAVONOID 3'-MONOOXYGENASE-RELATED"/>
    <property type="match status" value="1"/>
</dbReference>
<dbReference type="InterPro" id="IPR001128">
    <property type="entry name" value="Cyt_P450"/>
</dbReference>
<keyword evidence="9 12" id="KW-0472">Membrane</keyword>
<feature type="binding site" description="axial binding residue" evidence="10">
    <location>
        <position position="451"/>
    </location>
    <ligand>
        <name>heme</name>
        <dbReference type="ChEBI" id="CHEBI:30413"/>
    </ligand>
    <ligandPart>
        <name>Fe</name>
        <dbReference type="ChEBI" id="CHEBI:18248"/>
    </ligandPart>
</feature>
<sequence length="520" mass="59196">MEAYYLLLLIIIAFLFFFLLTPSKKPALPPGPPSIPILGNLLWLRRFPSHFNIETLVRDLRPHLGPIITLRIGTRTSIFITDRHLVHKALIELGAVFSSRPPQPLFSTFPNTRITNISSAPYGNTWRLLRRNLTSHILHPAKFHLFAHGRRWVLGLLLREIHTESRESPRRAVVPKKNFRFAMFGLLALMCFGERLDEKSIREIEDAHRELLLHATKNWALFTFFPKCISGFLFGERFRTMRRLRRRQSELFFPLITACRENRKQGKEEQRVHCSYVDSLLDITIAEEGGRQLTDDEVAMLCGEFLIAGTDTTASALEWTMAEIAASPAVQAKLAEEVDGRSGGEEIKDEELLKMSYLKAVVLEGLRRHPPAHFVLPHSVTEDTIFEGYLIPKNVPVNFVASEVGWDERVWEEAMDFVPERFMAGGEGEGADITGSREIKMMPFGVGRRICPGFGLAMLHLHYFVANLVREFKWEAMDGEEIDFSEKSLFIVAMKKPLRALVTPRTVLKSRADTHGPAVG</sequence>
<dbReference type="GO" id="GO:0016709">
    <property type="term" value="F:oxidoreductase activity, acting on paired donors, with incorporation or reduction of molecular oxygen, NAD(P)H as one donor, and incorporation of one atom of oxygen"/>
    <property type="evidence" value="ECO:0007669"/>
    <property type="project" value="TreeGrafter"/>
</dbReference>
<evidence type="ECO:0000313" key="13">
    <source>
        <dbReference type="EMBL" id="KAK8934409.1"/>
    </source>
</evidence>
<dbReference type="PROSITE" id="PS00086">
    <property type="entry name" value="CYTOCHROME_P450"/>
    <property type="match status" value="1"/>
</dbReference>
<protein>
    <submittedName>
        <fullName evidence="13">Cytochrome P450 89A9</fullName>
    </submittedName>
</protein>
<dbReference type="InterPro" id="IPR002401">
    <property type="entry name" value="Cyt_P450_E_grp-I"/>
</dbReference>
<dbReference type="CDD" id="cd11075">
    <property type="entry name" value="CYP77_89"/>
    <property type="match status" value="1"/>
</dbReference>
<comment type="subcellular location">
    <subcellularLocation>
        <location evidence="1">Membrane</location>
        <topology evidence="1">Single-pass membrane protein</topology>
    </subcellularLocation>
</comment>
<evidence type="ECO:0000256" key="12">
    <source>
        <dbReference type="SAM" id="Phobius"/>
    </source>
</evidence>
<dbReference type="AlphaFoldDB" id="A0AAP0BA96"/>
<evidence type="ECO:0000256" key="4">
    <source>
        <dbReference type="ARBA" id="ARBA00022723"/>
    </source>
</evidence>
<feature type="transmembrane region" description="Helical" evidence="12">
    <location>
        <begin position="6"/>
        <end position="22"/>
    </location>
</feature>
<dbReference type="InterPro" id="IPR036396">
    <property type="entry name" value="Cyt_P450_sf"/>
</dbReference>
<evidence type="ECO:0000256" key="3">
    <source>
        <dbReference type="ARBA" id="ARBA00022692"/>
    </source>
</evidence>
<gene>
    <name evidence="13" type="primary">CYP89A9</name>
    <name evidence="13" type="ORF">KSP39_PZI014898</name>
</gene>
<dbReference type="InterPro" id="IPR017972">
    <property type="entry name" value="Cyt_P450_CS"/>
</dbReference>
<dbReference type="Proteomes" id="UP001418222">
    <property type="component" value="Unassembled WGS sequence"/>
</dbReference>
<comment type="caution">
    <text evidence="13">The sequence shown here is derived from an EMBL/GenBank/DDBJ whole genome shotgun (WGS) entry which is preliminary data.</text>
</comment>
<organism evidence="13 14">
    <name type="scientific">Platanthera zijinensis</name>
    <dbReference type="NCBI Taxonomy" id="2320716"/>
    <lineage>
        <taxon>Eukaryota</taxon>
        <taxon>Viridiplantae</taxon>
        <taxon>Streptophyta</taxon>
        <taxon>Embryophyta</taxon>
        <taxon>Tracheophyta</taxon>
        <taxon>Spermatophyta</taxon>
        <taxon>Magnoliopsida</taxon>
        <taxon>Liliopsida</taxon>
        <taxon>Asparagales</taxon>
        <taxon>Orchidaceae</taxon>
        <taxon>Orchidoideae</taxon>
        <taxon>Orchideae</taxon>
        <taxon>Orchidinae</taxon>
        <taxon>Platanthera</taxon>
    </lineage>
</organism>
<name>A0AAP0BA96_9ASPA</name>
<reference evidence="13 14" key="1">
    <citation type="journal article" date="2022" name="Nat. Plants">
        <title>Genomes of leafy and leafless Platanthera orchids illuminate the evolution of mycoheterotrophy.</title>
        <authorList>
            <person name="Li M.H."/>
            <person name="Liu K.W."/>
            <person name="Li Z."/>
            <person name="Lu H.C."/>
            <person name="Ye Q.L."/>
            <person name="Zhang D."/>
            <person name="Wang J.Y."/>
            <person name="Li Y.F."/>
            <person name="Zhong Z.M."/>
            <person name="Liu X."/>
            <person name="Yu X."/>
            <person name="Liu D.K."/>
            <person name="Tu X.D."/>
            <person name="Liu B."/>
            <person name="Hao Y."/>
            <person name="Liao X.Y."/>
            <person name="Jiang Y.T."/>
            <person name="Sun W.H."/>
            <person name="Chen J."/>
            <person name="Chen Y.Q."/>
            <person name="Ai Y."/>
            <person name="Zhai J.W."/>
            <person name="Wu S.S."/>
            <person name="Zhou Z."/>
            <person name="Hsiao Y.Y."/>
            <person name="Wu W.L."/>
            <person name="Chen Y.Y."/>
            <person name="Lin Y.F."/>
            <person name="Hsu J.L."/>
            <person name="Li C.Y."/>
            <person name="Wang Z.W."/>
            <person name="Zhao X."/>
            <person name="Zhong W.Y."/>
            <person name="Ma X.K."/>
            <person name="Ma L."/>
            <person name="Huang J."/>
            <person name="Chen G.Z."/>
            <person name="Huang M.Z."/>
            <person name="Huang L."/>
            <person name="Peng D.H."/>
            <person name="Luo Y.B."/>
            <person name="Zou S.Q."/>
            <person name="Chen S.P."/>
            <person name="Lan S."/>
            <person name="Tsai W.C."/>
            <person name="Van de Peer Y."/>
            <person name="Liu Z.J."/>
        </authorList>
    </citation>
    <scope>NUCLEOTIDE SEQUENCE [LARGE SCALE GENOMIC DNA]</scope>
    <source>
        <strain evidence="13">Lor287</strain>
    </source>
</reference>
<dbReference type="SUPFAM" id="SSF48264">
    <property type="entry name" value="Cytochrome P450"/>
    <property type="match status" value="1"/>
</dbReference>
<dbReference type="GO" id="GO:0005506">
    <property type="term" value="F:iron ion binding"/>
    <property type="evidence" value="ECO:0007669"/>
    <property type="project" value="InterPro"/>
</dbReference>
<keyword evidence="6 11" id="KW-0560">Oxidoreductase</keyword>
<keyword evidence="7 10" id="KW-0408">Iron</keyword>
<dbReference type="GO" id="GO:0020037">
    <property type="term" value="F:heme binding"/>
    <property type="evidence" value="ECO:0007669"/>
    <property type="project" value="InterPro"/>
</dbReference>
<evidence type="ECO:0000256" key="11">
    <source>
        <dbReference type="RuleBase" id="RU000461"/>
    </source>
</evidence>
<proteinExistence type="inferred from homology"/>
<dbReference type="InterPro" id="IPR051103">
    <property type="entry name" value="Plant_metabolite_P450s"/>
</dbReference>
<evidence type="ECO:0000256" key="6">
    <source>
        <dbReference type="ARBA" id="ARBA00023002"/>
    </source>
</evidence>
<dbReference type="EMBL" id="JBBWWQ010000012">
    <property type="protein sequence ID" value="KAK8934409.1"/>
    <property type="molecule type" value="Genomic_DNA"/>
</dbReference>
<evidence type="ECO:0000256" key="1">
    <source>
        <dbReference type="ARBA" id="ARBA00004167"/>
    </source>
</evidence>
<dbReference type="PANTHER" id="PTHR24298:SF800">
    <property type="entry name" value="CYTOCHROME P450 89A2-RELATED"/>
    <property type="match status" value="1"/>
</dbReference>
<keyword evidence="8 11" id="KW-0503">Monooxygenase</keyword>
<keyword evidence="5 12" id="KW-1133">Transmembrane helix</keyword>
<dbReference type="PRINTS" id="PR00385">
    <property type="entry name" value="P450"/>
</dbReference>
<evidence type="ECO:0000256" key="9">
    <source>
        <dbReference type="ARBA" id="ARBA00023136"/>
    </source>
</evidence>
<evidence type="ECO:0000256" key="7">
    <source>
        <dbReference type="ARBA" id="ARBA00023004"/>
    </source>
</evidence>
<dbReference type="FunFam" id="1.10.630.10:FF:000012">
    <property type="entry name" value="Cytochrome P450 family protein"/>
    <property type="match status" value="1"/>
</dbReference>
<accession>A0AAP0BA96</accession>
<keyword evidence="3 12" id="KW-0812">Transmembrane</keyword>
<evidence type="ECO:0000256" key="5">
    <source>
        <dbReference type="ARBA" id="ARBA00022989"/>
    </source>
</evidence>
<comment type="similarity">
    <text evidence="11">Belongs to the cytochrome P450 family.</text>
</comment>
<comment type="cofactor">
    <cofactor evidence="10">
        <name>heme</name>
        <dbReference type="ChEBI" id="CHEBI:30413"/>
    </cofactor>
</comment>
<evidence type="ECO:0000256" key="8">
    <source>
        <dbReference type="ARBA" id="ARBA00023033"/>
    </source>
</evidence>
<keyword evidence="14" id="KW-1185">Reference proteome</keyword>
<evidence type="ECO:0000256" key="10">
    <source>
        <dbReference type="PIRSR" id="PIRSR602401-1"/>
    </source>
</evidence>
<dbReference type="Pfam" id="PF00067">
    <property type="entry name" value="p450"/>
    <property type="match status" value="1"/>
</dbReference>
<dbReference type="Gene3D" id="1.10.630.10">
    <property type="entry name" value="Cytochrome P450"/>
    <property type="match status" value="1"/>
</dbReference>
<dbReference type="PRINTS" id="PR00463">
    <property type="entry name" value="EP450I"/>
</dbReference>
<dbReference type="GO" id="GO:0016020">
    <property type="term" value="C:membrane"/>
    <property type="evidence" value="ECO:0007669"/>
    <property type="project" value="UniProtKB-SubCell"/>
</dbReference>